<dbReference type="EMBL" id="JAENGZ010000398">
    <property type="protein sequence ID" value="KAG6960179.1"/>
    <property type="molecule type" value="Genomic_DNA"/>
</dbReference>
<evidence type="ECO:0000313" key="2">
    <source>
        <dbReference type="Proteomes" id="UP000688947"/>
    </source>
</evidence>
<comment type="caution">
    <text evidence="1">The sequence shown here is derived from an EMBL/GenBank/DDBJ whole genome shotgun (WGS) entry which is preliminary data.</text>
</comment>
<proteinExistence type="predicted"/>
<name>A0A8T1UH42_9STRA</name>
<dbReference type="VEuPathDB" id="FungiDB:PC110_g19996"/>
<evidence type="ECO:0000313" key="1">
    <source>
        <dbReference type="EMBL" id="KAG6960179.1"/>
    </source>
</evidence>
<dbReference type="AlphaFoldDB" id="A0A8T1UH42"/>
<sequence length="154" mass="17069">MAPHPQEVEGCYLIVWASLLDQSQEIVISPVGVVEKDGTDIHIAKRIFALRHRYLDTRILLMLGDVSGAFRHVPIQADDEQMFAFVMGDIQVIDVACGFGWCGFPGWYHLPGVLSHGLYEQGFNMPAISPEPLSALFWCDDHTCIEPDAASSPI</sequence>
<dbReference type="OrthoDB" id="129591at2759"/>
<organism evidence="1 2">
    <name type="scientific">Phytophthora cactorum</name>
    <dbReference type="NCBI Taxonomy" id="29920"/>
    <lineage>
        <taxon>Eukaryota</taxon>
        <taxon>Sar</taxon>
        <taxon>Stramenopiles</taxon>
        <taxon>Oomycota</taxon>
        <taxon>Peronosporomycetes</taxon>
        <taxon>Peronosporales</taxon>
        <taxon>Peronosporaceae</taxon>
        <taxon>Phytophthora</taxon>
    </lineage>
</organism>
<accession>A0A8T1UH42</accession>
<reference evidence="1" key="1">
    <citation type="submission" date="2021-01" db="EMBL/GenBank/DDBJ databases">
        <title>Phytophthora aleatoria, a newly-described species from Pinus radiata is distinct from Phytophthora cactorum isolates based on comparative genomics.</title>
        <authorList>
            <person name="Mcdougal R."/>
            <person name="Panda P."/>
            <person name="Williams N."/>
            <person name="Studholme D.J."/>
        </authorList>
    </citation>
    <scope>NUCLEOTIDE SEQUENCE</scope>
    <source>
        <strain evidence="1">NZFS 3830</strain>
    </source>
</reference>
<protein>
    <submittedName>
        <fullName evidence="1">Uncharacterized protein</fullName>
    </submittedName>
</protein>
<gene>
    <name evidence="1" type="ORF">JG687_00008366</name>
</gene>
<dbReference type="Proteomes" id="UP000688947">
    <property type="component" value="Unassembled WGS sequence"/>
</dbReference>